<feature type="compositionally biased region" description="Polar residues" evidence="1">
    <location>
        <begin position="60"/>
        <end position="74"/>
    </location>
</feature>
<proteinExistence type="predicted"/>
<protein>
    <submittedName>
        <fullName evidence="2">Uncharacterized protein</fullName>
    </submittedName>
</protein>
<keyword evidence="3" id="KW-1185">Reference proteome</keyword>
<dbReference type="AlphaFoldDB" id="A0AA88GX20"/>
<feature type="region of interest" description="Disordered" evidence="1">
    <location>
        <begin position="60"/>
        <end position="84"/>
    </location>
</feature>
<organism evidence="2 3">
    <name type="scientific">Naegleria lovaniensis</name>
    <name type="common">Amoeba</name>
    <dbReference type="NCBI Taxonomy" id="51637"/>
    <lineage>
        <taxon>Eukaryota</taxon>
        <taxon>Discoba</taxon>
        <taxon>Heterolobosea</taxon>
        <taxon>Tetramitia</taxon>
        <taxon>Eutetramitia</taxon>
        <taxon>Vahlkampfiidae</taxon>
        <taxon>Naegleria</taxon>
    </lineage>
</organism>
<reference evidence="2 3" key="1">
    <citation type="journal article" date="2018" name="BMC Genomics">
        <title>The genome of Naegleria lovaniensis, the basis for a comparative approach to unravel pathogenicity factors of the human pathogenic amoeba N. fowleri.</title>
        <authorList>
            <person name="Liechti N."/>
            <person name="Schurch N."/>
            <person name="Bruggmann R."/>
            <person name="Wittwer M."/>
        </authorList>
    </citation>
    <scope>NUCLEOTIDE SEQUENCE [LARGE SCALE GENOMIC DNA]</scope>
    <source>
        <strain evidence="2 3">ATCC 30569</strain>
    </source>
</reference>
<evidence type="ECO:0000313" key="2">
    <source>
        <dbReference type="EMBL" id="KAG2392540.1"/>
    </source>
</evidence>
<name>A0AA88GX20_NAELO</name>
<gene>
    <name evidence="2" type="ORF">C9374_011265</name>
</gene>
<evidence type="ECO:0000313" key="3">
    <source>
        <dbReference type="Proteomes" id="UP000816034"/>
    </source>
</evidence>
<comment type="caution">
    <text evidence="2">The sequence shown here is derived from an EMBL/GenBank/DDBJ whole genome shotgun (WGS) entry which is preliminary data.</text>
</comment>
<dbReference type="GeneID" id="68103719"/>
<evidence type="ECO:0000256" key="1">
    <source>
        <dbReference type="SAM" id="MobiDB-lite"/>
    </source>
</evidence>
<dbReference type="Proteomes" id="UP000816034">
    <property type="component" value="Unassembled WGS sequence"/>
</dbReference>
<dbReference type="EMBL" id="PYSW02000004">
    <property type="protein sequence ID" value="KAG2392540.1"/>
    <property type="molecule type" value="Genomic_DNA"/>
</dbReference>
<sequence>MERFYVKRMLEKLSPSTLCEHSLKDYHVQGVQYLCLERSHQITTKVYLLDPQLHGARSSCSSQIHSPLDSNDSTPKLDDGHVANPHNHRYHFKTTVLAGQMVNKVFEERPWIETCRNKKDHAHLFWKFAYFYQNHEFVKMNQVVLEPTQWEHVHLGESYELSPEQIHTIQVSDQEFTVLFLQQFQDVVSNEFPGAFYCRESEPPNVQGLYSRYSEMEVDELRRKILELI</sequence>
<accession>A0AA88GX20</accession>
<dbReference type="RefSeq" id="XP_044554434.1">
    <property type="nucleotide sequence ID" value="XM_044686901.1"/>
</dbReference>